<dbReference type="EMBL" id="OE846783">
    <property type="protein sequence ID" value="CAD7610445.1"/>
    <property type="molecule type" value="Genomic_DNA"/>
</dbReference>
<name>A0A7R9K963_TIMGE</name>
<proteinExistence type="predicted"/>
<gene>
    <name evidence="1" type="ORF">TGEB3V08_LOCUS10732</name>
</gene>
<protein>
    <submittedName>
        <fullName evidence="1">Uncharacterized protein</fullName>
    </submittedName>
</protein>
<reference evidence="1" key="1">
    <citation type="submission" date="2020-11" db="EMBL/GenBank/DDBJ databases">
        <authorList>
            <person name="Tran Van P."/>
        </authorList>
    </citation>
    <scope>NUCLEOTIDE SEQUENCE</scope>
</reference>
<accession>A0A7R9K963</accession>
<evidence type="ECO:0000313" key="1">
    <source>
        <dbReference type="EMBL" id="CAD7610445.1"/>
    </source>
</evidence>
<dbReference type="InterPro" id="IPR035899">
    <property type="entry name" value="DBL_dom_sf"/>
</dbReference>
<organism evidence="1">
    <name type="scientific">Timema genevievae</name>
    <name type="common">Walking stick</name>
    <dbReference type="NCBI Taxonomy" id="629358"/>
    <lineage>
        <taxon>Eukaryota</taxon>
        <taxon>Metazoa</taxon>
        <taxon>Ecdysozoa</taxon>
        <taxon>Arthropoda</taxon>
        <taxon>Hexapoda</taxon>
        <taxon>Insecta</taxon>
        <taxon>Pterygota</taxon>
        <taxon>Neoptera</taxon>
        <taxon>Polyneoptera</taxon>
        <taxon>Phasmatodea</taxon>
        <taxon>Timematodea</taxon>
        <taxon>Timematoidea</taxon>
        <taxon>Timematidae</taxon>
        <taxon>Timema</taxon>
    </lineage>
</organism>
<sequence length="160" mass="17835">MLLSWSNRATMLLTSSPMTVGELVLPLVAEFGVQKCLLLLAGSLARVDPAADVSLLEGDILLVEEGRRETNPRGECDIRFRLTEGLLHSECEYRRALGSAKELYGGAFRKLMCLDEEEHRLLFGGLDLLQATSKELCAQIQAVLENWDTEKTQLGMLVRR</sequence>
<dbReference type="Gene3D" id="1.20.900.10">
    <property type="entry name" value="Dbl homology (DH) domain"/>
    <property type="match status" value="1"/>
</dbReference>
<dbReference type="AlphaFoldDB" id="A0A7R9K963"/>
<dbReference type="SUPFAM" id="SSF48065">
    <property type="entry name" value="DBL homology domain (DH-domain)"/>
    <property type="match status" value="1"/>
</dbReference>